<comment type="caution">
    <text evidence="2">The sequence shown here is derived from an EMBL/GenBank/DDBJ whole genome shotgun (WGS) entry which is preliminary data.</text>
</comment>
<feature type="region of interest" description="Disordered" evidence="1">
    <location>
        <begin position="1"/>
        <end position="27"/>
    </location>
</feature>
<protein>
    <submittedName>
        <fullName evidence="2">Uncharacterized protein</fullName>
    </submittedName>
</protein>
<gene>
    <name evidence="2" type="ORF">H5410_002758</name>
</gene>
<keyword evidence="3" id="KW-1185">Reference proteome</keyword>
<dbReference type="AlphaFoldDB" id="A0A9J6B2W2"/>
<evidence type="ECO:0000313" key="3">
    <source>
        <dbReference type="Proteomes" id="UP000824120"/>
    </source>
</evidence>
<organism evidence="2 3">
    <name type="scientific">Solanum commersonii</name>
    <name type="common">Commerson's wild potato</name>
    <name type="synonym">Commerson's nightshade</name>
    <dbReference type="NCBI Taxonomy" id="4109"/>
    <lineage>
        <taxon>Eukaryota</taxon>
        <taxon>Viridiplantae</taxon>
        <taxon>Streptophyta</taxon>
        <taxon>Embryophyta</taxon>
        <taxon>Tracheophyta</taxon>
        <taxon>Spermatophyta</taxon>
        <taxon>Magnoliopsida</taxon>
        <taxon>eudicotyledons</taxon>
        <taxon>Gunneridae</taxon>
        <taxon>Pentapetalae</taxon>
        <taxon>asterids</taxon>
        <taxon>lamiids</taxon>
        <taxon>Solanales</taxon>
        <taxon>Solanaceae</taxon>
        <taxon>Solanoideae</taxon>
        <taxon>Solaneae</taxon>
        <taxon>Solanum</taxon>
    </lineage>
</organism>
<feature type="compositionally biased region" description="Polar residues" evidence="1">
    <location>
        <begin position="1"/>
        <end position="26"/>
    </location>
</feature>
<dbReference type="Proteomes" id="UP000824120">
    <property type="component" value="Chromosome 1"/>
</dbReference>
<reference evidence="2 3" key="1">
    <citation type="submission" date="2020-09" db="EMBL/GenBank/DDBJ databases">
        <title>De no assembly of potato wild relative species, Solanum commersonii.</title>
        <authorList>
            <person name="Cho K."/>
        </authorList>
    </citation>
    <scope>NUCLEOTIDE SEQUENCE [LARGE SCALE GENOMIC DNA]</scope>
    <source>
        <strain evidence="2">LZ3.2</strain>
        <tissue evidence="2">Leaf</tissue>
    </source>
</reference>
<evidence type="ECO:0000256" key="1">
    <source>
        <dbReference type="SAM" id="MobiDB-lite"/>
    </source>
</evidence>
<dbReference type="EMBL" id="JACXVP010000001">
    <property type="protein sequence ID" value="KAG5631041.1"/>
    <property type="molecule type" value="Genomic_DNA"/>
</dbReference>
<evidence type="ECO:0000313" key="2">
    <source>
        <dbReference type="EMBL" id="KAG5631041.1"/>
    </source>
</evidence>
<accession>A0A9J6B2W2</accession>
<sequence length="100" mass="11556">MESTSSSASPFQRTAQPHTIDTSTGNVLRRRVFRTKCKGRSFTQENAKLMEQVKLFKGKESVQDSHHFTVTEQFSIRKMDEKVCIPRMQKIQFGDNKDTD</sequence>
<proteinExistence type="predicted"/>
<name>A0A9J6B2W2_SOLCO</name>